<feature type="non-terminal residue" evidence="2">
    <location>
        <position position="161"/>
    </location>
</feature>
<dbReference type="GO" id="GO:0016020">
    <property type="term" value="C:membrane"/>
    <property type="evidence" value="ECO:0007669"/>
    <property type="project" value="InterPro"/>
</dbReference>
<dbReference type="GO" id="GO:0004222">
    <property type="term" value="F:metalloendopeptidase activity"/>
    <property type="evidence" value="ECO:0007669"/>
    <property type="project" value="InterPro"/>
</dbReference>
<sequence>TVDGENFYKITSEATDLIQHTKEEQIKNEYTYYIAKPKQKENNVYYDFGELVEAIQNNPEGDYKIGESLNATNIKPNGKSYITKKFKGSLTSTDGNKFAIHNLANPLFNEIENATIKDLIFSNVNINKPNTEQIATLGKDATNTIIENIKITGSIVGSNDV</sequence>
<feature type="non-terminal residue" evidence="2">
    <location>
        <position position="1"/>
    </location>
</feature>
<dbReference type="GO" id="GO:0008270">
    <property type="term" value="F:zinc ion binding"/>
    <property type="evidence" value="ECO:0007669"/>
    <property type="project" value="InterPro"/>
</dbReference>
<reference evidence="2 3" key="1">
    <citation type="submission" date="2019-07" db="EMBL/GenBank/DDBJ databases">
        <authorList>
            <person name="Mohale T."/>
        </authorList>
    </citation>
    <scope>NUCLEOTIDE SEQUENCE [LARGE SCALE GENOMIC DNA]</scope>
    <source>
        <strain evidence="2 3">NTPn 189</strain>
    </source>
</reference>
<name>A0A8B5XLI8_STREE</name>
<dbReference type="Proteomes" id="UP000318940">
    <property type="component" value="Unassembled WGS sequence"/>
</dbReference>
<evidence type="ECO:0000313" key="3">
    <source>
        <dbReference type="Proteomes" id="UP000318940"/>
    </source>
</evidence>
<keyword evidence="2" id="KW-0378">Hydrolase</keyword>
<dbReference type="AlphaFoldDB" id="A0A8B5XLI8"/>
<dbReference type="GO" id="GO:0006508">
    <property type="term" value="P:proteolysis"/>
    <property type="evidence" value="ECO:0007669"/>
    <property type="project" value="UniProtKB-KW"/>
</dbReference>
<feature type="domain" description="Peptidase M26 N-terminal" evidence="1">
    <location>
        <begin position="1"/>
        <end position="153"/>
    </location>
</feature>
<evidence type="ECO:0000313" key="2">
    <source>
        <dbReference type="EMBL" id="TVW22108.1"/>
    </source>
</evidence>
<keyword evidence="2" id="KW-0482">Metalloprotease</keyword>
<gene>
    <name evidence="2" type="ORF">AZK02_12395</name>
</gene>
<keyword evidence="2" id="KW-0645">Protease</keyword>
<dbReference type="EMBL" id="VMVH01000305">
    <property type="protein sequence ID" value="TVW22108.1"/>
    <property type="molecule type" value="Genomic_DNA"/>
</dbReference>
<dbReference type="InterPro" id="IPR008006">
    <property type="entry name" value="Peptidase_M26_N_dom"/>
</dbReference>
<dbReference type="Gene3D" id="2.160.20.110">
    <property type="match status" value="1"/>
</dbReference>
<evidence type="ECO:0000259" key="1">
    <source>
        <dbReference type="Pfam" id="PF05342"/>
    </source>
</evidence>
<comment type="caution">
    <text evidence="2">The sequence shown here is derived from an EMBL/GenBank/DDBJ whole genome shotgun (WGS) entry which is preliminary data.</text>
</comment>
<dbReference type="Pfam" id="PF05342">
    <property type="entry name" value="Peptidase_M26_N"/>
    <property type="match status" value="1"/>
</dbReference>
<organism evidence="2 3">
    <name type="scientific">Streptococcus pneumoniae</name>
    <dbReference type="NCBI Taxonomy" id="1313"/>
    <lineage>
        <taxon>Bacteria</taxon>
        <taxon>Bacillati</taxon>
        <taxon>Bacillota</taxon>
        <taxon>Bacilli</taxon>
        <taxon>Lactobacillales</taxon>
        <taxon>Streptococcaceae</taxon>
        <taxon>Streptococcus</taxon>
    </lineage>
</organism>
<proteinExistence type="predicted"/>
<accession>A0A8B5XLI8</accession>
<protein>
    <submittedName>
        <fullName evidence="2">Zinc metalloprotease</fullName>
    </submittedName>
</protein>